<dbReference type="PIRSF" id="PIRSF000194">
    <property type="entry name" value="DHFR"/>
    <property type="match status" value="1"/>
</dbReference>
<comment type="function">
    <text evidence="7">Key enzyme in folate metabolism. Catalyzes an essential reaction for de novo glycine and purine synthesis, and for DNA precursor synthesis.</text>
</comment>
<dbReference type="PROSITE" id="PS51330">
    <property type="entry name" value="DHFR_2"/>
    <property type="match status" value="1"/>
</dbReference>
<dbReference type="PANTHER" id="PTHR48069:SF3">
    <property type="entry name" value="DIHYDROFOLATE REDUCTASE"/>
    <property type="match status" value="1"/>
</dbReference>
<comment type="catalytic activity">
    <reaction evidence="7">
        <text>(6S)-5,6,7,8-tetrahydrofolate + NADP(+) = 7,8-dihydrofolate + NADPH + H(+)</text>
        <dbReference type="Rhea" id="RHEA:15009"/>
        <dbReference type="ChEBI" id="CHEBI:15378"/>
        <dbReference type="ChEBI" id="CHEBI:57451"/>
        <dbReference type="ChEBI" id="CHEBI:57453"/>
        <dbReference type="ChEBI" id="CHEBI:57783"/>
        <dbReference type="ChEBI" id="CHEBI:58349"/>
        <dbReference type="EC" id="1.5.1.3"/>
    </reaction>
</comment>
<accession>A0ABU6N967</accession>
<dbReference type="SUPFAM" id="SSF53597">
    <property type="entry name" value="Dihydrofolate reductase-like"/>
    <property type="match status" value="1"/>
</dbReference>
<reference evidence="9 10" key="1">
    <citation type="submission" date="2023-03" db="EMBL/GenBank/DDBJ databases">
        <title>Bacillus Genome Sequencing.</title>
        <authorList>
            <person name="Dunlap C."/>
        </authorList>
    </citation>
    <scope>NUCLEOTIDE SEQUENCE [LARGE SCALE GENOMIC DNA]</scope>
    <source>
        <strain evidence="9 10">B-14544</strain>
    </source>
</reference>
<dbReference type="EMBL" id="JARMQG010000084">
    <property type="protein sequence ID" value="MED3562422.1"/>
    <property type="molecule type" value="Genomic_DNA"/>
</dbReference>
<dbReference type="Pfam" id="PF00186">
    <property type="entry name" value="DHFR_1"/>
    <property type="match status" value="1"/>
</dbReference>
<protein>
    <recommendedName>
        <fullName evidence="3 7">Dihydrofolate reductase</fullName>
        <ecNumber evidence="3 7">1.5.1.3</ecNumber>
    </recommendedName>
</protein>
<dbReference type="PRINTS" id="PR00070">
    <property type="entry name" value="DHFR"/>
</dbReference>
<evidence type="ECO:0000256" key="7">
    <source>
        <dbReference type="PIRNR" id="PIRNR000194"/>
    </source>
</evidence>
<keyword evidence="10" id="KW-1185">Reference proteome</keyword>
<evidence type="ECO:0000256" key="2">
    <source>
        <dbReference type="ARBA" id="ARBA00009539"/>
    </source>
</evidence>
<evidence type="ECO:0000313" key="9">
    <source>
        <dbReference type="EMBL" id="MED3562422.1"/>
    </source>
</evidence>
<feature type="domain" description="DHFR" evidence="8">
    <location>
        <begin position="2"/>
        <end position="165"/>
    </location>
</feature>
<dbReference type="EC" id="1.5.1.3" evidence="3 7"/>
<evidence type="ECO:0000256" key="5">
    <source>
        <dbReference type="ARBA" id="ARBA00022857"/>
    </source>
</evidence>
<evidence type="ECO:0000256" key="3">
    <source>
        <dbReference type="ARBA" id="ARBA00012856"/>
    </source>
</evidence>
<dbReference type="RefSeq" id="WP_327967348.1">
    <property type="nucleotide sequence ID" value="NZ_JARMQG010000084.1"/>
</dbReference>
<keyword evidence="5 7" id="KW-0521">NADP</keyword>
<gene>
    <name evidence="9" type="ORF">P4447_08130</name>
</gene>
<dbReference type="InterPro" id="IPR024072">
    <property type="entry name" value="DHFR-like_dom_sf"/>
</dbReference>
<keyword evidence="6 7" id="KW-0560">Oxidoreductase</keyword>
<evidence type="ECO:0000313" key="10">
    <source>
        <dbReference type="Proteomes" id="UP001330749"/>
    </source>
</evidence>
<dbReference type="CDD" id="cd00209">
    <property type="entry name" value="DHFR"/>
    <property type="match status" value="1"/>
</dbReference>
<dbReference type="Proteomes" id="UP001330749">
    <property type="component" value="Unassembled WGS sequence"/>
</dbReference>
<evidence type="ECO:0000256" key="1">
    <source>
        <dbReference type="ARBA" id="ARBA00004903"/>
    </source>
</evidence>
<comment type="pathway">
    <text evidence="1 7">Cofactor biosynthesis; tetrahydrofolate biosynthesis; 5,6,7,8-tetrahydrofolate from 7,8-dihydrofolate: step 1/1.</text>
</comment>
<dbReference type="PANTHER" id="PTHR48069">
    <property type="entry name" value="DIHYDROFOLATE REDUCTASE"/>
    <property type="match status" value="1"/>
</dbReference>
<name>A0ABU6N967_9BACI</name>
<dbReference type="InterPro" id="IPR012259">
    <property type="entry name" value="DHFR"/>
</dbReference>
<keyword evidence="4 7" id="KW-0554">One-carbon metabolism</keyword>
<comment type="similarity">
    <text evidence="2 7">Belongs to the dihydrofolate reductase family.</text>
</comment>
<evidence type="ECO:0000256" key="6">
    <source>
        <dbReference type="ARBA" id="ARBA00023002"/>
    </source>
</evidence>
<evidence type="ECO:0000259" key="8">
    <source>
        <dbReference type="PROSITE" id="PS51330"/>
    </source>
</evidence>
<comment type="caution">
    <text evidence="9">The sequence shown here is derived from an EMBL/GenBank/DDBJ whole genome shotgun (WGS) entry which is preliminary data.</text>
</comment>
<dbReference type="Gene3D" id="3.40.430.10">
    <property type="entry name" value="Dihydrofolate Reductase, subunit A"/>
    <property type="match status" value="1"/>
</dbReference>
<dbReference type="InterPro" id="IPR001796">
    <property type="entry name" value="DHFR_dom"/>
</dbReference>
<proteinExistence type="inferred from homology"/>
<sequence length="167" mass="19684">MTINMIAAIGVRRQLGYKNQLLCHLPNDLAYFKEKTQGNICVWGRKTFESVGKLPNRHNIILTHKKDYQAPNGVLVYHSVEDILKHYDMNANKEVELYICGGAEIYKQFLKYADRIFLTMIEAKFPKVDTYFPPYSFLDWKVTSDIRNEADENNPYTHHFLTYERRN</sequence>
<organism evidence="9 10">
    <name type="scientific">Bacillus xiapuensis</name>
    <dbReference type="NCBI Taxonomy" id="2014075"/>
    <lineage>
        <taxon>Bacteria</taxon>
        <taxon>Bacillati</taxon>
        <taxon>Bacillota</taxon>
        <taxon>Bacilli</taxon>
        <taxon>Bacillales</taxon>
        <taxon>Bacillaceae</taxon>
        <taxon>Bacillus</taxon>
    </lineage>
</organism>
<evidence type="ECO:0000256" key="4">
    <source>
        <dbReference type="ARBA" id="ARBA00022563"/>
    </source>
</evidence>